<accession>A0A1H0YFA8</accession>
<dbReference type="Proteomes" id="UP000199481">
    <property type="component" value="Unassembled WGS sequence"/>
</dbReference>
<sequence length="60" mass="6966">MIDFHCHILSGVDDGAKKIFYFYVKEAYQKLGNEFGKKVNEYQQSIKDLVNRLLIVSLTP</sequence>
<gene>
    <name evidence="1" type="ORF">SAMN04487752_0919</name>
</gene>
<proteinExistence type="predicted"/>
<keyword evidence="2" id="KW-1185">Reference proteome</keyword>
<evidence type="ECO:0000313" key="1">
    <source>
        <dbReference type="EMBL" id="SDQ13939.1"/>
    </source>
</evidence>
<dbReference type="RefSeq" id="WP_089975575.1">
    <property type="nucleotide sequence ID" value="NZ_CP084916.1"/>
</dbReference>
<dbReference type="Gene3D" id="3.20.20.140">
    <property type="entry name" value="Metal-dependent hydrolases"/>
    <property type="match status" value="1"/>
</dbReference>
<organism evidence="1 2">
    <name type="scientific">Carnobacterium viridans</name>
    <dbReference type="NCBI Taxonomy" id="174587"/>
    <lineage>
        <taxon>Bacteria</taxon>
        <taxon>Bacillati</taxon>
        <taxon>Bacillota</taxon>
        <taxon>Bacilli</taxon>
        <taxon>Lactobacillales</taxon>
        <taxon>Carnobacteriaceae</taxon>
        <taxon>Carnobacterium</taxon>
    </lineage>
</organism>
<reference evidence="2" key="1">
    <citation type="submission" date="2016-10" db="EMBL/GenBank/DDBJ databases">
        <authorList>
            <person name="Varghese N."/>
            <person name="Submissions S."/>
        </authorList>
    </citation>
    <scope>NUCLEOTIDE SEQUENCE [LARGE SCALE GENOMIC DNA]</scope>
    <source>
        <strain evidence="2">MPL-11</strain>
    </source>
</reference>
<protein>
    <submittedName>
        <fullName evidence="1">Uncharacterized protein</fullName>
    </submittedName>
</protein>
<dbReference type="AlphaFoldDB" id="A0A1H0YFA8"/>
<evidence type="ECO:0000313" key="2">
    <source>
        <dbReference type="Proteomes" id="UP000199481"/>
    </source>
</evidence>
<dbReference type="OrthoDB" id="9788539at2"/>
<dbReference type="EMBL" id="FNJW01000008">
    <property type="protein sequence ID" value="SDQ13939.1"/>
    <property type="molecule type" value="Genomic_DNA"/>
</dbReference>
<name>A0A1H0YFA8_9LACT</name>